<keyword evidence="8" id="KW-1185">Reference proteome</keyword>
<name>C1MK72_MICPC</name>
<keyword evidence="5 7" id="KW-0687">Ribonucleoprotein</keyword>
<comment type="similarity">
    <text evidence="6">Belongs to the MPP10 family.</text>
</comment>
<gene>
    <name evidence="7" type="primary">MPP10</name>
    <name evidence="7" type="ORF">MICPUCDRAFT_70680</name>
</gene>
<dbReference type="GO" id="GO:0006364">
    <property type="term" value="P:rRNA processing"/>
    <property type="evidence" value="ECO:0007669"/>
    <property type="project" value="UniProtKB-KW"/>
</dbReference>
<dbReference type="GO" id="GO:0032040">
    <property type="term" value="C:small-subunit processome"/>
    <property type="evidence" value="ECO:0007669"/>
    <property type="project" value="TreeGrafter"/>
</dbReference>
<dbReference type="EMBL" id="GG663736">
    <property type="protein sequence ID" value="EEH59708.1"/>
    <property type="molecule type" value="Genomic_DNA"/>
</dbReference>
<dbReference type="PANTHER" id="PTHR17039:SF0">
    <property type="entry name" value="U3 SMALL NUCLEOLAR RIBONUCLEOPROTEIN PROTEIN MPP10"/>
    <property type="match status" value="1"/>
</dbReference>
<dbReference type="OrthoDB" id="445326at2759"/>
<reference evidence="7 8" key="1">
    <citation type="journal article" date="2009" name="Science">
        <title>Green evolution and dynamic adaptations revealed by genomes of the marine picoeukaryotes Micromonas.</title>
        <authorList>
            <person name="Worden A.Z."/>
            <person name="Lee J.H."/>
            <person name="Mock T."/>
            <person name="Rouze P."/>
            <person name="Simmons M.P."/>
            <person name="Aerts A.L."/>
            <person name="Allen A.E."/>
            <person name="Cuvelier M.L."/>
            <person name="Derelle E."/>
            <person name="Everett M.V."/>
            <person name="Foulon E."/>
            <person name="Grimwood J."/>
            <person name="Gundlach H."/>
            <person name="Henrissat B."/>
            <person name="Napoli C."/>
            <person name="McDonald S.M."/>
            <person name="Parker M.S."/>
            <person name="Rombauts S."/>
            <person name="Salamov A."/>
            <person name="Von Dassow P."/>
            <person name="Badger J.H."/>
            <person name="Coutinho P.M."/>
            <person name="Demir E."/>
            <person name="Dubchak I."/>
            <person name="Gentemann C."/>
            <person name="Eikrem W."/>
            <person name="Gready J.E."/>
            <person name="John U."/>
            <person name="Lanier W."/>
            <person name="Lindquist E.A."/>
            <person name="Lucas S."/>
            <person name="Mayer K.F."/>
            <person name="Moreau H."/>
            <person name="Not F."/>
            <person name="Otillar R."/>
            <person name="Panaud O."/>
            <person name="Pangilinan J."/>
            <person name="Paulsen I."/>
            <person name="Piegu B."/>
            <person name="Poliakov A."/>
            <person name="Robbens S."/>
            <person name="Schmutz J."/>
            <person name="Toulza E."/>
            <person name="Wyss T."/>
            <person name="Zelensky A."/>
            <person name="Zhou K."/>
            <person name="Armbrust E.V."/>
            <person name="Bhattacharya D."/>
            <person name="Goodenough U.W."/>
            <person name="Van de Peer Y."/>
            <person name="Grigoriev I.V."/>
        </authorList>
    </citation>
    <scope>NUCLEOTIDE SEQUENCE [LARGE SCALE GENOMIC DNA]</scope>
    <source>
        <strain evidence="7 8">CCMP1545</strain>
    </source>
</reference>
<keyword evidence="4" id="KW-0539">Nucleus</keyword>
<protein>
    <submittedName>
        <fullName evidence="7">U3 small nucleolar ribonucleoprotein component</fullName>
    </submittedName>
</protein>
<dbReference type="STRING" id="564608.C1MK72"/>
<evidence type="ECO:0000256" key="1">
    <source>
        <dbReference type="ARBA" id="ARBA00004604"/>
    </source>
</evidence>
<dbReference type="eggNOG" id="KOG2600">
    <property type="taxonomic scope" value="Eukaryota"/>
</dbReference>
<evidence type="ECO:0000313" key="7">
    <source>
        <dbReference type="EMBL" id="EEH59708.1"/>
    </source>
</evidence>
<evidence type="ECO:0000256" key="3">
    <source>
        <dbReference type="ARBA" id="ARBA00022552"/>
    </source>
</evidence>
<dbReference type="PANTHER" id="PTHR17039">
    <property type="entry name" value="U3 SMALL NUCLEOLAR RIBONUCLEOPROTEIN PROTEIN MPP10"/>
    <property type="match status" value="1"/>
</dbReference>
<dbReference type="Proteomes" id="UP000001876">
    <property type="component" value="Unassembled WGS sequence"/>
</dbReference>
<dbReference type="RefSeq" id="XP_003056332.1">
    <property type="nucleotide sequence ID" value="XM_003056286.1"/>
</dbReference>
<accession>C1MK72</accession>
<comment type="subcellular location">
    <subcellularLocation>
        <location evidence="1">Nucleus</location>
        <location evidence="1">Nucleolus</location>
    </subcellularLocation>
</comment>
<dbReference type="AlphaFoldDB" id="C1MK72"/>
<keyword evidence="2" id="KW-0690">Ribosome biogenesis</keyword>
<proteinExistence type="inferred from homology"/>
<evidence type="ECO:0000256" key="6">
    <source>
        <dbReference type="ARBA" id="ARBA00029455"/>
    </source>
</evidence>
<evidence type="ECO:0000256" key="4">
    <source>
        <dbReference type="ARBA" id="ARBA00023242"/>
    </source>
</evidence>
<dbReference type="KEGG" id="mpp:MICPUCDRAFT_70680"/>
<dbReference type="Pfam" id="PF04006">
    <property type="entry name" value="Mpp10"/>
    <property type="match status" value="1"/>
</dbReference>
<evidence type="ECO:0000256" key="5">
    <source>
        <dbReference type="ARBA" id="ARBA00023274"/>
    </source>
</evidence>
<evidence type="ECO:0000313" key="8">
    <source>
        <dbReference type="Proteomes" id="UP000001876"/>
    </source>
</evidence>
<organism evidence="8">
    <name type="scientific">Micromonas pusilla (strain CCMP1545)</name>
    <name type="common">Picoplanktonic green alga</name>
    <dbReference type="NCBI Taxonomy" id="564608"/>
    <lineage>
        <taxon>Eukaryota</taxon>
        <taxon>Viridiplantae</taxon>
        <taxon>Chlorophyta</taxon>
        <taxon>Mamiellophyceae</taxon>
        <taxon>Mamiellales</taxon>
        <taxon>Mamiellaceae</taxon>
        <taxon>Micromonas</taxon>
    </lineage>
</organism>
<dbReference type="GeneID" id="9681315"/>
<keyword evidence="3" id="KW-0698">rRNA processing</keyword>
<dbReference type="GO" id="GO:0034457">
    <property type="term" value="C:Mpp10 complex"/>
    <property type="evidence" value="ECO:0007669"/>
    <property type="project" value="InterPro"/>
</dbReference>
<dbReference type="GO" id="GO:0005732">
    <property type="term" value="C:sno(s)RNA-containing ribonucleoprotein complex"/>
    <property type="evidence" value="ECO:0007669"/>
    <property type="project" value="InterPro"/>
</dbReference>
<sequence length="628" mass="70887">MYKAEKRDMRLPKARVFPIDCQSHADTSPRIRETRKSQYGVARDPSFLSPENWAAAPFETRGLLELVASCRSLKGVAPSLFSFYAGRMDVEQIWMQIDVQIAPVLCKVGLTMEELDLFGEEVESTDKDVGKKSLISESLETNQKTSQHQEFQKLDSCDVSSMSYRDIPKEDRSSHVNGKCVENSKGRNFFSLHDMTNFVLDAESQEKDDDKMLVSEQHVPMDESEHAPDSLIFLSEQVRHVAELKRVSVSRVDNDIMYEDLFLHENKAYVSSTRTFEGDDIKCGPIERVTDSKPVTDSFPKVAHSLNGINGENSTVHIAQKFVSKYDGDQEKLATRIIELEQECVQPDSWVLRGEARADNRQKGSALENEIEFDYLSAPKPVDDEALTARLDGLIKSRIMNQIFDDLNTMEKLEEGSSMYNSAQDLDDTKSRKGLGEVYANKFTTQTSAAQCKEFSLLAGSGRAVEARYLYKVVGEQLDKLGHYHFSGKQLLDSSGTAGQINAFLQLGGFTPVVHQNADGRGAKYNSRRQKEDRIKANMHGHIKTRDELETGEKSATRNKLKRKHRARMQEEEHTAARFVRKTDTSKSSMYTNNIRGTLRKVGETLSDYSKSSKVFLSLQEKKDVCAS</sequence>
<evidence type="ECO:0000256" key="2">
    <source>
        <dbReference type="ARBA" id="ARBA00022517"/>
    </source>
</evidence>
<dbReference type="InterPro" id="IPR012173">
    <property type="entry name" value="Mpp10"/>
</dbReference>